<sequence length="58" mass="6452">MSASIDSYRAARIAELLDAITATRPGTTTTWVVDDVTVTVYGQRRYELEVPTRGHRSP</sequence>
<keyword evidence="2" id="KW-1185">Reference proteome</keyword>
<dbReference type="RefSeq" id="WP_345189066.1">
    <property type="nucleotide sequence ID" value="NZ_BAABGP010000037.1"/>
</dbReference>
<dbReference type="EMBL" id="BAABGP010000037">
    <property type="protein sequence ID" value="GAA4492504.1"/>
    <property type="molecule type" value="Genomic_DNA"/>
</dbReference>
<proteinExistence type="predicted"/>
<dbReference type="Proteomes" id="UP001500731">
    <property type="component" value="Unassembled WGS sequence"/>
</dbReference>
<accession>A0ABP8PUA7</accession>
<reference evidence="2" key="1">
    <citation type="journal article" date="2019" name="Int. J. Syst. Evol. Microbiol.">
        <title>The Global Catalogue of Microorganisms (GCM) 10K type strain sequencing project: providing services to taxonomists for standard genome sequencing and annotation.</title>
        <authorList>
            <consortium name="The Broad Institute Genomics Platform"/>
            <consortium name="The Broad Institute Genome Sequencing Center for Infectious Disease"/>
            <person name="Wu L."/>
            <person name="Ma J."/>
        </authorList>
    </citation>
    <scope>NUCLEOTIDE SEQUENCE [LARGE SCALE GENOMIC DNA]</scope>
    <source>
        <strain evidence="2">JCM 17839</strain>
    </source>
</reference>
<protein>
    <submittedName>
        <fullName evidence="1">Uncharacterized protein</fullName>
    </submittedName>
</protein>
<comment type="caution">
    <text evidence="1">The sequence shown here is derived from an EMBL/GenBank/DDBJ whole genome shotgun (WGS) entry which is preliminary data.</text>
</comment>
<evidence type="ECO:0000313" key="1">
    <source>
        <dbReference type="EMBL" id="GAA4492504.1"/>
    </source>
</evidence>
<gene>
    <name evidence="1" type="ORF">GCM10023171_37700</name>
</gene>
<organism evidence="1 2">
    <name type="scientific">Microbacterium panaciterrae</name>
    <dbReference type="NCBI Taxonomy" id="985759"/>
    <lineage>
        <taxon>Bacteria</taxon>
        <taxon>Bacillati</taxon>
        <taxon>Actinomycetota</taxon>
        <taxon>Actinomycetes</taxon>
        <taxon>Micrococcales</taxon>
        <taxon>Microbacteriaceae</taxon>
        <taxon>Microbacterium</taxon>
    </lineage>
</organism>
<name>A0ABP8PUA7_9MICO</name>
<evidence type="ECO:0000313" key="2">
    <source>
        <dbReference type="Proteomes" id="UP001500731"/>
    </source>
</evidence>